<feature type="transmembrane region" description="Helical" evidence="1">
    <location>
        <begin position="28"/>
        <end position="53"/>
    </location>
</feature>
<keyword evidence="1" id="KW-0812">Transmembrane</keyword>
<evidence type="ECO:0000256" key="1">
    <source>
        <dbReference type="SAM" id="Phobius"/>
    </source>
</evidence>
<dbReference type="GO" id="GO:0032259">
    <property type="term" value="P:methylation"/>
    <property type="evidence" value="ECO:0007669"/>
    <property type="project" value="UniProtKB-KW"/>
</dbReference>
<dbReference type="EMBL" id="GGEC01029513">
    <property type="protein sequence ID" value="MBX09997.1"/>
    <property type="molecule type" value="Transcribed_RNA"/>
</dbReference>
<organism evidence="2">
    <name type="scientific">Rhizophora mucronata</name>
    <name type="common">Asiatic mangrove</name>
    <dbReference type="NCBI Taxonomy" id="61149"/>
    <lineage>
        <taxon>Eukaryota</taxon>
        <taxon>Viridiplantae</taxon>
        <taxon>Streptophyta</taxon>
        <taxon>Embryophyta</taxon>
        <taxon>Tracheophyta</taxon>
        <taxon>Spermatophyta</taxon>
        <taxon>Magnoliopsida</taxon>
        <taxon>eudicotyledons</taxon>
        <taxon>Gunneridae</taxon>
        <taxon>Pentapetalae</taxon>
        <taxon>rosids</taxon>
        <taxon>fabids</taxon>
        <taxon>Malpighiales</taxon>
        <taxon>Rhizophoraceae</taxon>
        <taxon>Rhizophora</taxon>
    </lineage>
</organism>
<sequence>MVSLILTNWSMICILIYLSSPKDFLGGLVFSVLIATTSSMFNMGSVICSYFTFIDCAPRCNITQFMRQAVSLCCVLT</sequence>
<keyword evidence="1" id="KW-1133">Transmembrane helix</keyword>
<name>A0A2P2KWC1_RHIMU</name>
<dbReference type="AlphaFoldDB" id="A0A2P2KWC1"/>
<evidence type="ECO:0000313" key="2">
    <source>
        <dbReference type="EMBL" id="MBX09997.1"/>
    </source>
</evidence>
<protein>
    <submittedName>
        <fullName evidence="2">Protein N-lysine methyltransferase METTL21A</fullName>
    </submittedName>
</protein>
<dbReference type="GO" id="GO:0008168">
    <property type="term" value="F:methyltransferase activity"/>
    <property type="evidence" value="ECO:0007669"/>
    <property type="project" value="UniProtKB-KW"/>
</dbReference>
<accession>A0A2P2KWC1</accession>
<keyword evidence="1" id="KW-0472">Membrane</keyword>
<reference evidence="2" key="1">
    <citation type="submission" date="2018-02" db="EMBL/GenBank/DDBJ databases">
        <title>Rhizophora mucronata_Transcriptome.</title>
        <authorList>
            <person name="Meera S.P."/>
            <person name="Sreeshan A."/>
            <person name="Augustine A."/>
        </authorList>
    </citation>
    <scope>NUCLEOTIDE SEQUENCE</scope>
    <source>
        <tissue evidence="2">Leaf</tissue>
    </source>
</reference>
<keyword evidence="2" id="KW-0808">Transferase</keyword>
<proteinExistence type="predicted"/>
<keyword evidence="2" id="KW-0489">Methyltransferase</keyword>